<sequence>MVRRYAGCRAVAAGAAFEEERDDALIPSSETKEQMIMELDLEPLRLPSDNVRPVVIAGPCSAETEEQVMSTARSLADKGCHIFRAGIWKPRTKPGGFEGNGETALPWMKEVKEETGMLISTEVATPEHVELALKYGMDILWIGARTSANPFAMQALADTLQGMDIPVLVKNPVNPDLELWIGALQRLNQAGLKRLGVIHRGFSSYEKKIYRNVPMWQIPIELRRRIPGLPIICDPSHIGGRRDLIAPLCQQAMDLGFDGLIVESHCNPEKAWSDAKQQVTPDILDYILSLLVVRDHTSTTEGLRLLRAQIDEVDNSLMGLLSKRFRICREIGTFKKEHNMTVLQTGRYNEILEKRGAQASLCGMDPNFAAQVFELIHEESVRQQLEIVNR</sequence>
<dbReference type="GO" id="GO:0016740">
    <property type="term" value="F:transferase activity"/>
    <property type="evidence" value="ECO:0007669"/>
    <property type="project" value="UniProtKB-KW"/>
</dbReference>
<proteinExistence type="predicted"/>
<dbReference type="eggNOG" id="COG1605">
    <property type="taxonomic scope" value="Bacteria"/>
</dbReference>
<dbReference type="eggNOG" id="COG2876">
    <property type="taxonomic scope" value="Bacteria"/>
</dbReference>
<dbReference type="InterPro" id="IPR002701">
    <property type="entry name" value="CM_II_prokaryot"/>
</dbReference>
<evidence type="ECO:0000259" key="3">
    <source>
        <dbReference type="PROSITE" id="PS51168"/>
    </source>
</evidence>
<dbReference type="PANTHER" id="PTHR43018">
    <property type="entry name" value="PHOSPHO-2-DEHYDRO-3-DEOXYHEPTONATE ALDOLASE"/>
    <property type="match status" value="1"/>
</dbReference>
<organism evidence="4 5">
    <name type="scientific">Prevotella multiformis DSM 16608</name>
    <dbReference type="NCBI Taxonomy" id="888743"/>
    <lineage>
        <taxon>Bacteria</taxon>
        <taxon>Pseudomonadati</taxon>
        <taxon>Bacteroidota</taxon>
        <taxon>Bacteroidia</taxon>
        <taxon>Bacteroidales</taxon>
        <taxon>Prevotellaceae</taxon>
        <taxon>Prevotella</taxon>
    </lineage>
</organism>
<evidence type="ECO:0000256" key="1">
    <source>
        <dbReference type="ARBA" id="ARBA00012404"/>
    </source>
</evidence>
<accession>F0F642</accession>
<dbReference type="InterPro" id="IPR013785">
    <property type="entry name" value="Aldolase_TIM"/>
</dbReference>
<dbReference type="STRING" id="888743.HMPREF9141_1059"/>
<dbReference type="SMART" id="SM00830">
    <property type="entry name" value="CM_2"/>
    <property type="match status" value="1"/>
</dbReference>
<dbReference type="EMBL" id="AEWX01000015">
    <property type="protein sequence ID" value="EGC20423.1"/>
    <property type="molecule type" value="Genomic_DNA"/>
</dbReference>
<evidence type="ECO:0000313" key="5">
    <source>
        <dbReference type="Proteomes" id="UP000005697"/>
    </source>
</evidence>
<dbReference type="InterPro" id="IPR036263">
    <property type="entry name" value="Chorismate_II_sf"/>
</dbReference>
<name>F0F642_9BACT</name>
<dbReference type="PANTHER" id="PTHR43018:SF1">
    <property type="entry name" value="PROTEIN AROA(G)"/>
    <property type="match status" value="1"/>
</dbReference>
<dbReference type="Gene3D" id="3.20.20.70">
    <property type="entry name" value="Aldolase class I"/>
    <property type="match status" value="1"/>
</dbReference>
<reference evidence="4 5" key="1">
    <citation type="submission" date="2011-01" db="EMBL/GenBank/DDBJ databases">
        <authorList>
            <person name="Muzny D."/>
            <person name="Qin X."/>
            <person name="Deng J."/>
            <person name="Jiang H."/>
            <person name="Liu Y."/>
            <person name="Qu J."/>
            <person name="Song X.-Z."/>
            <person name="Zhang L."/>
            <person name="Thornton R."/>
            <person name="Coyle M."/>
            <person name="Francisco L."/>
            <person name="Jackson L."/>
            <person name="Javaid M."/>
            <person name="Korchina V."/>
            <person name="Kovar C."/>
            <person name="Mata R."/>
            <person name="Mathew T."/>
            <person name="Ngo R."/>
            <person name="Nguyen L."/>
            <person name="Nguyen N."/>
            <person name="Okwuonu G."/>
            <person name="Ongeri F."/>
            <person name="Pham C."/>
            <person name="Simmons D."/>
            <person name="Wilczek-Boney K."/>
            <person name="Hale W."/>
            <person name="Jakkamsetti A."/>
            <person name="Pham P."/>
            <person name="Ruth R."/>
            <person name="San Lucas F."/>
            <person name="Warren J."/>
            <person name="Zhang J."/>
            <person name="Zhao Z."/>
            <person name="Zhou C."/>
            <person name="Zhu D."/>
            <person name="Lee S."/>
            <person name="Bess C."/>
            <person name="Blankenburg K."/>
            <person name="Forbes L."/>
            <person name="Fu Q."/>
            <person name="Gubbala S."/>
            <person name="Hirani K."/>
            <person name="Jayaseelan J.C."/>
            <person name="Lara F."/>
            <person name="Munidasa M."/>
            <person name="Palculict T."/>
            <person name="Patil S."/>
            <person name="Pu L.-L."/>
            <person name="Saada N."/>
            <person name="Tang L."/>
            <person name="Weissenberger G."/>
            <person name="Zhu Y."/>
            <person name="Hemphill L."/>
            <person name="Shang Y."/>
            <person name="Youmans B."/>
            <person name="Ayvaz T."/>
            <person name="Ross M."/>
            <person name="Santibanez J."/>
            <person name="Aqrawi P."/>
            <person name="Gross S."/>
            <person name="Joshi V."/>
            <person name="Fowler G."/>
            <person name="Nazareth L."/>
            <person name="Reid J."/>
            <person name="Worley K."/>
            <person name="Petrosino J."/>
            <person name="Highlander S."/>
            <person name="Gibbs R."/>
        </authorList>
    </citation>
    <scope>NUCLEOTIDE SEQUENCE [LARGE SCALE GENOMIC DNA]</scope>
    <source>
        <strain evidence="4 5">DSM 16608</strain>
    </source>
</reference>
<protein>
    <recommendedName>
        <fullName evidence="1">chorismate mutase</fullName>
        <ecNumber evidence="1">5.4.99.5</ecNumber>
    </recommendedName>
</protein>
<gene>
    <name evidence="4" type="ORF">HMPREF9141_1059</name>
</gene>
<evidence type="ECO:0000256" key="2">
    <source>
        <dbReference type="ARBA" id="ARBA00022679"/>
    </source>
</evidence>
<dbReference type="GO" id="GO:0046417">
    <property type="term" value="P:chorismate metabolic process"/>
    <property type="evidence" value="ECO:0007669"/>
    <property type="project" value="InterPro"/>
</dbReference>
<keyword evidence="2 4" id="KW-0808">Transferase</keyword>
<dbReference type="SUPFAM" id="SSF48600">
    <property type="entry name" value="Chorismate mutase II"/>
    <property type="match status" value="1"/>
</dbReference>
<dbReference type="GO" id="GO:0004106">
    <property type="term" value="F:chorismate mutase activity"/>
    <property type="evidence" value="ECO:0007669"/>
    <property type="project" value="UniProtKB-EC"/>
</dbReference>
<dbReference type="InterPro" id="IPR052899">
    <property type="entry name" value="Class-I_DAHP_synthase"/>
</dbReference>
<evidence type="ECO:0000313" key="4">
    <source>
        <dbReference type="EMBL" id="EGC20423.1"/>
    </source>
</evidence>
<comment type="caution">
    <text evidence="4">The sequence shown here is derived from an EMBL/GenBank/DDBJ whole genome shotgun (WGS) entry which is preliminary data.</text>
</comment>
<dbReference type="AlphaFoldDB" id="F0F642"/>
<dbReference type="HOGENOM" id="CLU_062599_1_1_10"/>
<keyword evidence="5" id="KW-1185">Reference proteome</keyword>
<feature type="domain" description="Chorismate mutase" evidence="3">
    <location>
        <begin position="297"/>
        <end position="388"/>
    </location>
</feature>
<dbReference type="Proteomes" id="UP000005697">
    <property type="component" value="Unassembled WGS sequence"/>
</dbReference>
<dbReference type="Pfam" id="PF01817">
    <property type="entry name" value="CM_2"/>
    <property type="match status" value="1"/>
</dbReference>
<dbReference type="PROSITE" id="PS51168">
    <property type="entry name" value="CHORISMATE_MUT_2"/>
    <property type="match status" value="1"/>
</dbReference>
<dbReference type="SUPFAM" id="SSF51569">
    <property type="entry name" value="Aldolase"/>
    <property type="match status" value="1"/>
</dbReference>
<dbReference type="Pfam" id="PF00793">
    <property type="entry name" value="DAHP_synth_1"/>
    <property type="match status" value="1"/>
</dbReference>
<dbReference type="EC" id="5.4.99.5" evidence="1"/>
<dbReference type="Gene3D" id="1.20.59.10">
    <property type="entry name" value="Chorismate mutase"/>
    <property type="match status" value="1"/>
</dbReference>
<dbReference type="InterPro" id="IPR036979">
    <property type="entry name" value="CM_dom_sf"/>
</dbReference>
<dbReference type="InterPro" id="IPR006218">
    <property type="entry name" value="DAHP1/KDSA"/>
</dbReference>